<protein>
    <submittedName>
        <fullName evidence="2">DUF4238 domain-containing protein</fullName>
    </submittedName>
</protein>
<organism evidence="2 3">
    <name type="scientific">Hydrogenophaga crocea</name>
    <dbReference type="NCBI Taxonomy" id="2716225"/>
    <lineage>
        <taxon>Bacteria</taxon>
        <taxon>Pseudomonadati</taxon>
        <taxon>Pseudomonadota</taxon>
        <taxon>Betaproteobacteria</taxon>
        <taxon>Burkholderiales</taxon>
        <taxon>Comamonadaceae</taxon>
        <taxon>Hydrogenophaga</taxon>
    </lineage>
</organism>
<dbReference type="KEGG" id="hcz:G9Q37_00840"/>
<evidence type="ECO:0000313" key="3">
    <source>
        <dbReference type="Proteomes" id="UP000503162"/>
    </source>
</evidence>
<feature type="compositionally biased region" description="Basic and acidic residues" evidence="1">
    <location>
        <begin position="318"/>
        <end position="334"/>
    </location>
</feature>
<dbReference type="RefSeq" id="WP_166223157.1">
    <property type="nucleotide sequence ID" value="NZ_CP049989.1"/>
</dbReference>
<dbReference type="InterPro" id="IPR025332">
    <property type="entry name" value="DUF4238"/>
</dbReference>
<feature type="region of interest" description="Disordered" evidence="1">
    <location>
        <begin position="318"/>
        <end position="368"/>
    </location>
</feature>
<gene>
    <name evidence="2" type="ORF">G9Q37_00840</name>
</gene>
<evidence type="ECO:0000256" key="1">
    <source>
        <dbReference type="SAM" id="MobiDB-lite"/>
    </source>
</evidence>
<dbReference type="Proteomes" id="UP000503162">
    <property type="component" value="Chromosome"/>
</dbReference>
<dbReference type="AlphaFoldDB" id="A0A6G8ICL6"/>
<sequence length="368" mass="43187">MADEPRIHHYIPQAYLRGFGWKNGKNWYVNAADLKKLAYFQPNTKNVCAERDFMRFETKDHPPDKLEKEMAKFEGKAREAILRIEQTKTFEGEDKLMVLNLMALLAVRHPQMRENMRDFTERVSKVTMSMALATKERWEGQMRQMKGDGKPVNENVTYEQMKEFHERGEYKVTVLRELQIKSELKVLDTVLRTLVGRKWKLLYAAPDQGEFITSDHPVVITWNNPDKVPPMMRHSPGFGMIDTEVIFLLTHSCCLLGRFEGMEDGVEEAQGMLIAMCNTRMFSHAFDFVFTVDKRFPYMMPLNDPCWDDQFMQRAKDYRDKHPPKEEKVIEWSAEKGPPMPKAMPMPDREERWRAAGFSQAPHRPEEQ</sequence>
<evidence type="ECO:0000313" key="2">
    <source>
        <dbReference type="EMBL" id="QIM50776.1"/>
    </source>
</evidence>
<proteinExistence type="predicted"/>
<dbReference type="EMBL" id="CP049989">
    <property type="protein sequence ID" value="QIM50776.1"/>
    <property type="molecule type" value="Genomic_DNA"/>
</dbReference>
<reference evidence="2 3" key="1">
    <citation type="submission" date="2020-03" db="EMBL/GenBank/DDBJ databases">
        <title>Hydrogenophaga sp. nov. isolated from cyanobacterial mat.</title>
        <authorList>
            <person name="Thorat V."/>
            <person name="Kirdat K."/>
            <person name="Tiwarekar B."/>
            <person name="Costa E.D."/>
            <person name="Yadav A."/>
        </authorList>
    </citation>
    <scope>NUCLEOTIDE SEQUENCE [LARGE SCALE GENOMIC DNA]</scope>
    <source>
        <strain evidence="2 3">BA0156</strain>
    </source>
</reference>
<keyword evidence="3" id="KW-1185">Reference proteome</keyword>
<dbReference type="Pfam" id="PF14022">
    <property type="entry name" value="DUF4238"/>
    <property type="match status" value="1"/>
</dbReference>
<accession>A0A6G8ICL6</accession>
<name>A0A6G8ICL6_9BURK</name>